<reference evidence="3 4" key="1">
    <citation type="journal article" date="2016" name="Nat. Commun.">
        <title>Thousands of microbial genomes shed light on interconnected biogeochemical processes in an aquifer system.</title>
        <authorList>
            <person name="Anantharaman K."/>
            <person name="Brown C.T."/>
            <person name="Hug L.A."/>
            <person name="Sharon I."/>
            <person name="Castelle C.J."/>
            <person name="Probst A.J."/>
            <person name="Thomas B.C."/>
            <person name="Singh A."/>
            <person name="Wilkins M.J."/>
            <person name="Karaoz U."/>
            <person name="Brodie E.L."/>
            <person name="Williams K.H."/>
            <person name="Hubbard S.S."/>
            <person name="Banfield J.F."/>
        </authorList>
    </citation>
    <scope>NUCLEOTIDE SEQUENCE [LARGE SCALE GENOMIC DNA]</scope>
</reference>
<dbReference type="STRING" id="1817772.A2527_03215"/>
<evidence type="ECO:0000259" key="2">
    <source>
        <dbReference type="PROSITE" id="PS50110"/>
    </source>
</evidence>
<protein>
    <recommendedName>
        <fullName evidence="2">Response regulatory domain-containing protein</fullName>
    </recommendedName>
</protein>
<dbReference type="PANTHER" id="PTHR43228:SF1">
    <property type="entry name" value="TWO-COMPONENT RESPONSE REGULATOR ARR22"/>
    <property type="match status" value="1"/>
</dbReference>
<name>A0A1F6GEP0_9PROT</name>
<dbReference type="InterPro" id="IPR011006">
    <property type="entry name" value="CheY-like_superfamily"/>
</dbReference>
<evidence type="ECO:0000313" key="3">
    <source>
        <dbReference type="EMBL" id="OGG96582.1"/>
    </source>
</evidence>
<dbReference type="SMART" id="SM00448">
    <property type="entry name" value="REC"/>
    <property type="match status" value="1"/>
</dbReference>
<proteinExistence type="predicted"/>
<dbReference type="GO" id="GO:0000160">
    <property type="term" value="P:phosphorelay signal transduction system"/>
    <property type="evidence" value="ECO:0007669"/>
    <property type="project" value="InterPro"/>
</dbReference>
<feature type="domain" description="Response regulatory" evidence="2">
    <location>
        <begin position="2"/>
        <end position="119"/>
    </location>
</feature>
<keyword evidence="1" id="KW-0597">Phosphoprotein</keyword>
<dbReference type="AlphaFoldDB" id="A0A1F6GEP0"/>
<dbReference type="SUPFAM" id="SSF52172">
    <property type="entry name" value="CheY-like"/>
    <property type="match status" value="1"/>
</dbReference>
<dbReference type="PROSITE" id="PS50110">
    <property type="entry name" value="RESPONSE_REGULATORY"/>
    <property type="match status" value="1"/>
</dbReference>
<dbReference type="PANTHER" id="PTHR43228">
    <property type="entry name" value="TWO-COMPONENT RESPONSE REGULATOR"/>
    <property type="match status" value="1"/>
</dbReference>
<dbReference type="EMBL" id="MFNE01000010">
    <property type="protein sequence ID" value="OGG96582.1"/>
    <property type="molecule type" value="Genomic_DNA"/>
</dbReference>
<evidence type="ECO:0000313" key="4">
    <source>
        <dbReference type="Proteomes" id="UP000178449"/>
    </source>
</evidence>
<dbReference type="Proteomes" id="UP000178449">
    <property type="component" value="Unassembled WGS sequence"/>
</dbReference>
<feature type="modified residue" description="4-aspartylphosphate" evidence="1">
    <location>
        <position position="54"/>
    </location>
</feature>
<comment type="caution">
    <text evidence="3">The sequence shown here is derived from an EMBL/GenBank/DDBJ whole genome shotgun (WGS) entry which is preliminary data.</text>
</comment>
<evidence type="ECO:0000256" key="1">
    <source>
        <dbReference type="PROSITE-ProRule" id="PRU00169"/>
    </source>
</evidence>
<dbReference type="Pfam" id="PF00072">
    <property type="entry name" value="Response_reg"/>
    <property type="match status" value="1"/>
</dbReference>
<dbReference type="InterPro" id="IPR052048">
    <property type="entry name" value="ST_Response_Regulator"/>
</dbReference>
<dbReference type="InterPro" id="IPR001789">
    <property type="entry name" value="Sig_transdc_resp-reg_receiver"/>
</dbReference>
<organism evidence="3 4">
    <name type="scientific">Candidatus Lambdaproteobacteria bacterium RIFOXYD2_FULL_50_16</name>
    <dbReference type="NCBI Taxonomy" id="1817772"/>
    <lineage>
        <taxon>Bacteria</taxon>
        <taxon>Pseudomonadati</taxon>
        <taxon>Pseudomonadota</taxon>
        <taxon>Candidatus Lambdaproteobacteria</taxon>
    </lineage>
</organism>
<accession>A0A1F6GEP0</accession>
<sequence>MKLLLVDDSPIMRQMIKRYLPQRVKESWSVVEAENGLEGADLFEVERPDLVLMDLTMPVLDGIGASRRILEFDPSAKIVVISGDIQKKVVEEVLALGVLTHLPKPPNAQMLQSVFDQYAPQ</sequence>
<gene>
    <name evidence="3" type="ORF">A2527_03215</name>
</gene>
<dbReference type="Gene3D" id="3.40.50.2300">
    <property type="match status" value="1"/>
</dbReference>